<reference evidence="1" key="2">
    <citation type="journal article" date="2024" name="Plant">
        <title>Genomic evolution and insights into agronomic trait innovations of Sesamum species.</title>
        <authorList>
            <person name="Miao H."/>
            <person name="Wang L."/>
            <person name="Qu L."/>
            <person name="Liu H."/>
            <person name="Sun Y."/>
            <person name="Le M."/>
            <person name="Wang Q."/>
            <person name="Wei S."/>
            <person name="Zheng Y."/>
            <person name="Lin W."/>
            <person name="Duan Y."/>
            <person name="Cao H."/>
            <person name="Xiong S."/>
            <person name="Wang X."/>
            <person name="Wei L."/>
            <person name="Li C."/>
            <person name="Ma Q."/>
            <person name="Ju M."/>
            <person name="Zhao R."/>
            <person name="Li G."/>
            <person name="Mu C."/>
            <person name="Tian Q."/>
            <person name="Mei H."/>
            <person name="Zhang T."/>
            <person name="Gao T."/>
            <person name="Zhang H."/>
        </authorList>
    </citation>
    <scope>NUCLEOTIDE SEQUENCE</scope>
    <source>
        <strain evidence="1">KEN8</strain>
    </source>
</reference>
<dbReference type="PANTHER" id="PTHR48475">
    <property type="entry name" value="RIBONUCLEASE H"/>
    <property type="match status" value="1"/>
</dbReference>
<evidence type="ECO:0000313" key="1">
    <source>
        <dbReference type="EMBL" id="KAL0287565.1"/>
    </source>
</evidence>
<dbReference type="SUPFAM" id="SSF56672">
    <property type="entry name" value="DNA/RNA polymerases"/>
    <property type="match status" value="1"/>
</dbReference>
<accession>A0AAW2IZQ1</accession>
<name>A0AAW2IZQ1_9LAMI</name>
<dbReference type="PANTHER" id="PTHR48475:SF1">
    <property type="entry name" value="RNASE H TYPE-1 DOMAIN-CONTAINING PROTEIN"/>
    <property type="match status" value="1"/>
</dbReference>
<dbReference type="EMBL" id="JACGWM010001814">
    <property type="protein sequence ID" value="KAL0287565.1"/>
    <property type="molecule type" value="Genomic_DNA"/>
</dbReference>
<dbReference type="InterPro" id="IPR043502">
    <property type="entry name" value="DNA/RNA_pol_sf"/>
</dbReference>
<sequence>MSTQIKFKSSKKLSLLPTLIKLQGLTGRVVGFSRFISHSTESSLPFFKAIRRTKNFVGDEEHQQAFQNLKAYLDRLPLYLYVAVGQHTTSFVLIKEEEEHQKPIYYVSKPRTTIKFQALVEFVNEATLVEEDEGNWLLHADDSCTLPGSGAIVDLTSPKGNELEYALRFNLKPQTMSTHTITIRTLLKNPHKSDIAILQIATNWWKPLMDYLKEEVLPTYEMETTRLRNRAARFALLDVTFISVVSLNLIFNACQQRKIMGRLKSLTASWYKESKQSWSKNVDNRSEVIILAEAKVETFRIQHYKQGNNENFLQTNFNFEPTLT</sequence>
<proteinExistence type="predicted"/>
<comment type="caution">
    <text evidence="1">The sequence shown here is derived from an EMBL/GenBank/DDBJ whole genome shotgun (WGS) entry which is preliminary data.</text>
</comment>
<gene>
    <name evidence="1" type="ORF">Scaly_2760300</name>
</gene>
<dbReference type="AlphaFoldDB" id="A0AAW2IZQ1"/>
<protein>
    <submittedName>
        <fullName evidence="1">Uncharacterized protein</fullName>
    </submittedName>
</protein>
<organism evidence="1">
    <name type="scientific">Sesamum calycinum</name>
    <dbReference type="NCBI Taxonomy" id="2727403"/>
    <lineage>
        <taxon>Eukaryota</taxon>
        <taxon>Viridiplantae</taxon>
        <taxon>Streptophyta</taxon>
        <taxon>Embryophyta</taxon>
        <taxon>Tracheophyta</taxon>
        <taxon>Spermatophyta</taxon>
        <taxon>Magnoliopsida</taxon>
        <taxon>eudicotyledons</taxon>
        <taxon>Gunneridae</taxon>
        <taxon>Pentapetalae</taxon>
        <taxon>asterids</taxon>
        <taxon>lamiids</taxon>
        <taxon>Lamiales</taxon>
        <taxon>Pedaliaceae</taxon>
        <taxon>Sesamum</taxon>
    </lineage>
</organism>
<reference evidence="1" key="1">
    <citation type="submission" date="2020-06" db="EMBL/GenBank/DDBJ databases">
        <authorList>
            <person name="Li T."/>
            <person name="Hu X."/>
            <person name="Zhang T."/>
            <person name="Song X."/>
            <person name="Zhang H."/>
            <person name="Dai N."/>
            <person name="Sheng W."/>
            <person name="Hou X."/>
            <person name="Wei L."/>
        </authorList>
    </citation>
    <scope>NUCLEOTIDE SEQUENCE</scope>
    <source>
        <strain evidence="1">KEN8</strain>
        <tissue evidence="1">Leaf</tissue>
    </source>
</reference>